<organism evidence="1 2">
    <name type="scientific">Mucor flavus</name>
    <dbReference type="NCBI Taxonomy" id="439312"/>
    <lineage>
        <taxon>Eukaryota</taxon>
        <taxon>Fungi</taxon>
        <taxon>Fungi incertae sedis</taxon>
        <taxon>Mucoromycota</taxon>
        <taxon>Mucoromycotina</taxon>
        <taxon>Mucoromycetes</taxon>
        <taxon>Mucorales</taxon>
        <taxon>Mucorineae</taxon>
        <taxon>Mucoraceae</taxon>
        <taxon>Mucor</taxon>
    </lineage>
</organism>
<evidence type="ECO:0000313" key="2">
    <source>
        <dbReference type="Proteomes" id="UP001473302"/>
    </source>
</evidence>
<evidence type="ECO:0000313" key="1">
    <source>
        <dbReference type="EMBL" id="GAA5807977.1"/>
    </source>
</evidence>
<name>A0ABP9YMB3_9FUNG</name>
<keyword evidence="2" id="KW-1185">Reference proteome</keyword>
<dbReference type="Proteomes" id="UP001473302">
    <property type="component" value="Unassembled WGS sequence"/>
</dbReference>
<accession>A0ABP9YMB3</accession>
<dbReference type="EMBL" id="BAABUK010000003">
    <property type="protein sequence ID" value="GAA5807977.1"/>
    <property type="molecule type" value="Genomic_DNA"/>
</dbReference>
<gene>
    <name evidence="1" type="ORF">MFLAVUS_001358</name>
</gene>
<sequence length="72" mass="8284">MHTIKTSGLQSIVQAFSIIEDMIFDLNSYHLSYSIENSTKMDKLLKSKKKSTVDVEDWISEVVWDEGLSEED</sequence>
<reference evidence="1 2" key="1">
    <citation type="submission" date="2024-04" db="EMBL/GenBank/DDBJ databases">
        <title>genome sequences of Mucor flavus KT1a and Helicostylum pulchrum KT1b strains isolated from the surface of a dry-aged beef.</title>
        <authorList>
            <person name="Toyotome T."/>
            <person name="Hosono M."/>
            <person name="Torimaru M."/>
            <person name="Fukuda K."/>
            <person name="Mikami N."/>
        </authorList>
    </citation>
    <scope>NUCLEOTIDE SEQUENCE [LARGE SCALE GENOMIC DNA]</scope>
    <source>
        <strain evidence="1 2">KT1a</strain>
    </source>
</reference>
<comment type="caution">
    <text evidence="1">The sequence shown here is derived from an EMBL/GenBank/DDBJ whole genome shotgun (WGS) entry which is preliminary data.</text>
</comment>
<protein>
    <submittedName>
        <fullName evidence="1">Uncharacterized protein</fullName>
    </submittedName>
</protein>
<proteinExistence type="predicted"/>